<dbReference type="Pfam" id="PF11667">
    <property type="entry name" value="DUF3267"/>
    <property type="match status" value="1"/>
</dbReference>
<sequence length="224" mass="25565">MKPTIQDLHESGHYRLVDSFRIDEMMQFLARELGITPSGQNVPTTKTTNQKVKAGLRLAIIFIGSLTFGWFVGTGMSTWLSKDELVSGGSQFLIGFLVFFPLITVHEFIHGIFFKRVGAPRVGYGWSWKGMMAYAYAQNYVMNLREVAFVAAMPFLILTPTLIVVWVLLPAYGVVWGTLLFLHTTGCIGDFVLINFWRKNQHRSMFTYDDVENESRTYFFECIS</sequence>
<feature type="transmembrane region" description="Helical" evidence="1">
    <location>
        <begin position="92"/>
        <end position="114"/>
    </location>
</feature>
<comment type="caution">
    <text evidence="2">The sequence shown here is derived from an EMBL/GenBank/DDBJ whole genome shotgun (WGS) entry which is preliminary data.</text>
</comment>
<keyword evidence="1" id="KW-0812">Transmembrane</keyword>
<protein>
    <submittedName>
        <fullName evidence="2">DUF3267 domain-containing protein</fullName>
    </submittedName>
</protein>
<keyword evidence="3" id="KW-1185">Reference proteome</keyword>
<evidence type="ECO:0000313" key="3">
    <source>
        <dbReference type="Proteomes" id="UP000664628"/>
    </source>
</evidence>
<evidence type="ECO:0000313" key="2">
    <source>
        <dbReference type="EMBL" id="MBO0951102.1"/>
    </source>
</evidence>
<dbReference type="InterPro" id="IPR021683">
    <property type="entry name" value="DUF3267"/>
</dbReference>
<dbReference type="EMBL" id="JAFMYW010000007">
    <property type="protein sequence ID" value="MBO0951102.1"/>
    <property type="molecule type" value="Genomic_DNA"/>
</dbReference>
<keyword evidence="1" id="KW-0472">Membrane</keyword>
<keyword evidence="1" id="KW-1133">Transmembrane helix</keyword>
<feature type="transmembrane region" description="Helical" evidence="1">
    <location>
        <begin position="147"/>
        <end position="169"/>
    </location>
</feature>
<dbReference type="RefSeq" id="WP_207331059.1">
    <property type="nucleotide sequence ID" value="NZ_JAFMYW010000007.1"/>
</dbReference>
<dbReference type="Proteomes" id="UP000664628">
    <property type="component" value="Unassembled WGS sequence"/>
</dbReference>
<organism evidence="2 3">
    <name type="scientific">Fibrella forsythiae</name>
    <dbReference type="NCBI Taxonomy" id="2817061"/>
    <lineage>
        <taxon>Bacteria</taxon>
        <taxon>Pseudomonadati</taxon>
        <taxon>Bacteroidota</taxon>
        <taxon>Cytophagia</taxon>
        <taxon>Cytophagales</taxon>
        <taxon>Spirosomataceae</taxon>
        <taxon>Fibrella</taxon>
    </lineage>
</organism>
<evidence type="ECO:0000256" key="1">
    <source>
        <dbReference type="SAM" id="Phobius"/>
    </source>
</evidence>
<name>A0ABS3JM70_9BACT</name>
<accession>A0ABS3JM70</accession>
<gene>
    <name evidence="2" type="ORF">J2I46_21130</name>
</gene>
<feature type="transmembrane region" description="Helical" evidence="1">
    <location>
        <begin position="175"/>
        <end position="197"/>
    </location>
</feature>
<feature type="transmembrane region" description="Helical" evidence="1">
    <location>
        <begin position="54"/>
        <end position="72"/>
    </location>
</feature>
<reference evidence="2 3" key="1">
    <citation type="submission" date="2021-03" db="EMBL/GenBank/DDBJ databases">
        <title>Fibrella sp. HMF5405 genome sequencing and assembly.</title>
        <authorList>
            <person name="Kang H."/>
            <person name="Kim H."/>
            <person name="Bae S."/>
            <person name="Joh K."/>
        </authorList>
    </citation>
    <scope>NUCLEOTIDE SEQUENCE [LARGE SCALE GENOMIC DNA]</scope>
    <source>
        <strain evidence="2 3">HMF5405</strain>
    </source>
</reference>
<proteinExistence type="predicted"/>